<dbReference type="GO" id="GO:0004857">
    <property type="term" value="F:enzyme inhibitor activity"/>
    <property type="evidence" value="ECO:0007669"/>
    <property type="project" value="InterPro"/>
</dbReference>
<keyword evidence="3" id="KW-1133">Transmembrane helix</keyword>
<evidence type="ECO:0000256" key="1">
    <source>
        <dbReference type="ARBA" id="ARBA00022729"/>
    </source>
</evidence>
<evidence type="ECO:0000256" key="3">
    <source>
        <dbReference type="SAM" id="Phobius"/>
    </source>
</evidence>
<feature type="domain" description="Pectinesterase inhibitor" evidence="4">
    <location>
        <begin position="77"/>
        <end position="178"/>
    </location>
</feature>
<proteinExistence type="inferred from homology"/>
<protein>
    <submittedName>
        <fullName evidence="5">PECTINESTERASE/PECTINESTERASE INHIBITOR 45-RELATED</fullName>
    </submittedName>
</protein>
<dbReference type="PANTHER" id="PTHR31080:SF274">
    <property type="entry name" value="PECTINESTERASE_PECTINESTERASE INHIBITOR 26"/>
    <property type="match status" value="1"/>
</dbReference>
<dbReference type="InterPro" id="IPR051955">
    <property type="entry name" value="PME_Inhibitor"/>
</dbReference>
<accession>A0A9Q0VFH3</accession>
<evidence type="ECO:0000259" key="4">
    <source>
        <dbReference type="SMART" id="SM00856"/>
    </source>
</evidence>
<reference evidence="5" key="1">
    <citation type="submission" date="2022-11" db="EMBL/GenBank/DDBJ databases">
        <authorList>
            <person name="Hyden B.L."/>
            <person name="Feng K."/>
            <person name="Yates T."/>
            <person name="Jawdy S."/>
            <person name="Smart L.B."/>
            <person name="Muchero W."/>
        </authorList>
    </citation>
    <scope>NUCLEOTIDE SEQUENCE</scope>
    <source>
        <tissue evidence="5">Shoot tip</tissue>
    </source>
</reference>
<dbReference type="PANTHER" id="PTHR31080">
    <property type="entry name" value="PECTINESTERASE INHIBITOR-LIKE"/>
    <property type="match status" value="1"/>
</dbReference>
<dbReference type="AlphaFoldDB" id="A0A9Q0VFH3"/>
<sequence>MVFQDFDQLSERRRLERQQKLRKKIIIASVSSIAFFVIVGAGVFSLVSNHDISSPGNNGGSPSAATQPAEKAKPISHVARVIKTVCNATTYQDTCQNTLEKGVLGKDPSSVQPKDLLKIAIKAADEEIDKVIKKASSFKFDKPREKAAFDDCLELIEDAKEELKNSVDCIGNDIGKAS</sequence>
<dbReference type="CDD" id="cd15798">
    <property type="entry name" value="PMEI-like_3"/>
    <property type="match status" value="1"/>
</dbReference>
<dbReference type="InterPro" id="IPR006501">
    <property type="entry name" value="Pectinesterase_inhib_dom"/>
</dbReference>
<evidence type="ECO:0000313" key="5">
    <source>
        <dbReference type="EMBL" id="KAJ6746603.1"/>
    </source>
</evidence>
<dbReference type="SMART" id="SM00856">
    <property type="entry name" value="PMEI"/>
    <property type="match status" value="1"/>
</dbReference>
<dbReference type="InterPro" id="IPR035513">
    <property type="entry name" value="Invertase/methylesterase_inhib"/>
</dbReference>
<dbReference type="Gene3D" id="1.20.140.40">
    <property type="entry name" value="Invertase/pectin methylesterase inhibitor family protein"/>
    <property type="match status" value="1"/>
</dbReference>
<name>A0A9Q0VFH3_9ROSI</name>
<reference evidence="5" key="2">
    <citation type="journal article" date="2023" name="Int. J. Mol. Sci.">
        <title>De Novo Assembly and Annotation of 11 Diverse Shrub Willow (Salix) Genomes Reveals Novel Gene Organization in Sex-Linked Regions.</title>
        <authorList>
            <person name="Hyden B."/>
            <person name="Feng K."/>
            <person name="Yates T.B."/>
            <person name="Jawdy S."/>
            <person name="Cereghino C."/>
            <person name="Smart L.B."/>
            <person name="Muchero W."/>
        </authorList>
    </citation>
    <scope>NUCLEOTIDE SEQUENCE</scope>
    <source>
        <tissue evidence="5">Shoot tip</tissue>
    </source>
</reference>
<dbReference type="Proteomes" id="UP001151752">
    <property type="component" value="Chromosome 6"/>
</dbReference>
<keyword evidence="3" id="KW-0812">Transmembrane</keyword>
<organism evidence="5 6">
    <name type="scientific">Salix koriyanagi</name>
    <dbReference type="NCBI Taxonomy" id="2511006"/>
    <lineage>
        <taxon>Eukaryota</taxon>
        <taxon>Viridiplantae</taxon>
        <taxon>Streptophyta</taxon>
        <taxon>Embryophyta</taxon>
        <taxon>Tracheophyta</taxon>
        <taxon>Spermatophyta</taxon>
        <taxon>Magnoliopsida</taxon>
        <taxon>eudicotyledons</taxon>
        <taxon>Gunneridae</taxon>
        <taxon>Pentapetalae</taxon>
        <taxon>rosids</taxon>
        <taxon>fabids</taxon>
        <taxon>Malpighiales</taxon>
        <taxon>Salicaceae</taxon>
        <taxon>Saliceae</taxon>
        <taxon>Salix</taxon>
    </lineage>
</organism>
<keyword evidence="6" id="KW-1185">Reference proteome</keyword>
<gene>
    <name evidence="5" type="ORF">OIU74_029140</name>
</gene>
<keyword evidence="3" id="KW-0472">Membrane</keyword>
<evidence type="ECO:0000313" key="6">
    <source>
        <dbReference type="Proteomes" id="UP001151752"/>
    </source>
</evidence>
<comment type="caution">
    <text evidence="5">The sequence shown here is derived from an EMBL/GenBank/DDBJ whole genome shotgun (WGS) entry which is preliminary data.</text>
</comment>
<dbReference type="EMBL" id="JAPFFM010000009">
    <property type="protein sequence ID" value="KAJ6746603.1"/>
    <property type="molecule type" value="Genomic_DNA"/>
</dbReference>
<comment type="similarity">
    <text evidence="2">Belongs to the PMEI family.</text>
</comment>
<feature type="transmembrane region" description="Helical" evidence="3">
    <location>
        <begin position="25"/>
        <end position="47"/>
    </location>
</feature>
<dbReference type="SUPFAM" id="SSF101148">
    <property type="entry name" value="Plant invertase/pectin methylesterase inhibitor"/>
    <property type="match status" value="1"/>
</dbReference>
<evidence type="ECO:0000256" key="2">
    <source>
        <dbReference type="ARBA" id="ARBA00038471"/>
    </source>
</evidence>
<dbReference type="NCBIfam" id="TIGR01614">
    <property type="entry name" value="PME_inhib"/>
    <property type="match status" value="1"/>
</dbReference>
<dbReference type="Pfam" id="PF04043">
    <property type="entry name" value="PMEI"/>
    <property type="match status" value="1"/>
</dbReference>
<keyword evidence="1" id="KW-0732">Signal</keyword>